<evidence type="ECO:0000313" key="3">
    <source>
        <dbReference type="Proteomes" id="UP001341840"/>
    </source>
</evidence>
<evidence type="ECO:0000313" key="2">
    <source>
        <dbReference type="EMBL" id="MED6203487.1"/>
    </source>
</evidence>
<proteinExistence type="predicted"/>
<dbReference type="Proteomes" id="UP001341840">
    <property type="component" value="Unassembled WGS sequence"/>
</dbReference>
<gene>
    <name evidence="2" type="ORF">PIB30_115975</name>
</gene>
<dbReference type="EMBL" id="JASCZI010226477">
    <property type="protein sequence ID" value="MED6203487.1"/>
    <property type="molecule type" value="Genomic_DNA"/>
</dbReference>
<feature type="region of interest" description="Disordered" evidence="1">
    <location>
        <begin position="22"/>
        <end position="46"/>
    </location>
</feature>
<feature type="non-terminal residue" evidence="2">
    <location>
        <position position="61"/>
    </location>
</feature>
<sequence length="61" mass="7345">MPMRMNLHSRIYAVMRRKNLRPRKPDSCMAQTESDATQYPGPLWQDSRHHPLPEPFVWLLR</sequence>
<reference evidence="2 3" key="1">
    <citation type="journal article" date="2023" name="Plants (Basel)">
        <title>Bridging the Gap: Combining Genomics and Transcriptomics Approaches to Understand Stylosanthes scabra, an Orphan Legume from the Brazilian Caatinga.</title>
        <authorList>
            <person name="Ferreira-Neto J.R.C."/>
            <person name="da Silva M.D."/>
            <person name="Binneck E."/>
            <person name="de Melo N.F."/>
            <person name="da Silva R.H."/>
            <person name="de Melo A.L.T.M."/>
            <person name="Pandolfi V."/>
            <person name="Bustamante F.O."/>
            <person name="Brasileiro-Vidal A.C."/>
            <person name="Benko-Iseppon A.M."/>
        </authorList>
    </citation>
    <scope>NUCLEOTIDE SEQUENCE [LARGE SCALE GENOMIC DNA]</scope>
    <source>
        <tissue evidence="2">Leaves</tissue>
    </source>
</reference>
<accession>A0ABU6XZ09</accession>
<organism evidence="2 3">
    <name type="scientific">Stylosanthes scabra</name>
    <dbReference type="NCBI Taxonomy" id="79078"/>
    <lineage>
        <taxon>Eukaryota</taxon>
        <taxon>Viridiplantae</taxon>
        <taxon>Streptophyta</taxon>
        <taxon>Embryophyta</taxon>
        <taxon>Tracheophyta</taxon>
        <taxon>Spermatophyta</taxon>
        <taxon>Magnoliopsida</taxon>
        <taxon>eudicotyledons</taxon>
        <taxon>Gunneridae</taxon>
        <taxon>Pentapetalae</taxon>
        <taxon>rosids</taxon>
        <taxon>fabids</taxon>
        <taxon>Fabales</taxon>
        <taxon>Fabaceae</taxon>
        <taxon>Papilionoideae</taxon>
        <taxon>50 kb inversion clade</taxon>
        <taxon>dalbergioids sensu lato</taxon>
        <taxon>Dalbergieae</taxon>
        <taxon>Pterocarpus clade</taxon>
        <taxon>Stylosanthes</taxon>
    </lineage>
</organism>
<comment type="caution">
    <text evidence="2">The sequence shown here is derived from an EMBL/GenBank/DDBJ whole genome shotgun (WGS) entry which is preliminary data.</text>
</comment>
<evidence type="ECO:0000256" key="1">
    <source>
        <dbReference type="SAM" id="MobiDB-lite"/>
    </source>
</evidence>
<protein>
    <submittedName>
        <fullName evidence="2">Uncharacterized protein</fullName>
    </submittedName>
</protein>
<name>A0ABU6XZ09_9FABA</name>
<keyword evidence="3" id="KW-1185">Reference proteome</keyword>